<dbReference type="EMBL" id="JAHUTJ010026531">
    <property type="protein sequence ID" value="MED6274846.1"/>
    <property type="molecule type" value="Genomic_DNA"/>
</dbReference>
<evidence type="ECO:0000313" key="3">
    <source>
        <dbReference type="Proteomes" id="UP001352852"/>
    </source>
</evidence>
<keyword evidence="3" id="KW-1185">Reference proteome</keyword>
<comment type="caution">
    <text evidence="2">The sequence shown here is derived from an EMBL/GenBank/DDBJ whole genome shotgun (WGS) entry which is preliminary data.</text>
</comment>
<evidence type="ECO:0000256" key="1">
    <source>
        <dbReference type="SAM" id="MobiDB-lite"/>
    </source>
</evidence>
<feature type="region of interest" description="Disordered" evidence="1">
    <location>
        <begin position="45"/>
        <end position="71"/>
    </location>
</feature>
<organism evidence="2 3">
    <name type="scientific">Characodon lateralis</name>
    <dbReference type="NCBI Taxonomy" id="208331"/>
    <lineage>
        <taxon>Eukaryota</taxon>
        <taxon>Metazoa</taxon>
        <taxon>Chordata</taxon>
        <taxon>Craniata</taxon>
        <taxon>Vertebrata</taxon>
        <taxon>Euteleostomi</taxon>
        <taxon>Actinopterygii</taxon>
        <taxon>Neopterygii</taxon>
        <taxon>Teleostei</taxon>
        <taxon>Neoteleostei</taxon>
        <taxon>Acanthomorphata</taxon>
        <taxon>Ovalentaria</taxon>
        <taxon>Atherinomorphae</taxon>
        <taxon>Cyprinodontiformes</taxon>
        <taxon>Goodeidae</taxon>
        <taxon>Characodon</taxon>
    </lineage>
</organism>
<proteinExistence type="predicted"/>
<sequence length="102" mass="11621">MIREQSTDFVSTTLLPELNSGFQGNWKCEAFFFFHIDSHSIKERELPKIDSSRDKPVASANRINHTKEGDAQTDVGLPQGLEIFAMFDPVLKKCCREVRLCC</sequence>
<evidence type="ECO:0000313" key="2">
    <source>
        <dbReference type="EMBL" id="MED6274846.1"/>
    </source>
</evidence>
<dbReference type="Proteomes" id="UP001352852">
    <property type="component" value="Unassembled WGS sequence"/>
</dbReference>
<protein>
    <submittedName>
        <fullName evidence="2">Uncharacterized protein</fullName>
    </submittedName>
</protein>
<gene>
    <name evidence="2" type="ORF">CHARACLAT_020517</name>
</gene>
<name>A0ABU7DKF5_9TELE</name>
<feature type="compositionally biased region" description="Basic and acidic residues" evidence="1">
    <location>
        <begin position="45"/>
        <end position="56"/>
    </location>
</feature>
<accession>A0ABU7DKF5</accession>
<reference evidence="2 3" key="1">
    <citation type="submission" date="2021-06" db="EMBL/GenBank/DDBJ databases">
        <authorList>
            <person name="Palmer J.M."/>
        </authorList>
    </citation>
    <scope>NUCLEOTIDE SEQUENCE [LARGE SCALE GENOMIC DNA]</scope>
    <source>
        <strain evidence="2 3">CL_MEX2019</strain>
        <tissue evidence="2">Muscle</tissue>
    </source>
</reference>